<feature type="transmembrane region" description="Helical" evidence="1">
    <location>
        <begin position="39"/>
        <end position="57"/>
    </location>
</feature>
<keyword evidence="1" id="KW-1133">Transmembrane helix</keyword>
<reference evidence="2 3" key="1">
    <citation type="submission" date="2021-09" db="EMBL/GenBank/DDBJ databases">
        <title>The complete genome sequence of a new microorganism.</title>
        <authorList>
            <person name="Zi Z."/>
        </authorList>
    </citation>
    <scope>NUCLEOTIDE SEQUENCE [LARGE SCALE GENOMIC DNA]</scope>
    <source>
        <strain evidence="2 3">WGZ8</strain>
    </source>
</reference>
<protein>
    <submittedName>
        <fullName evidence="2">Uncharacterized protein</fullName>
    </submittedName>
</protein>
<feature type="transmembrane region" description="Helical" evidence="1">
    <location>
        <begin position="69"/>
        <end position="90"/>
    </location>
</feature>
<comment type="caution">
    <text evidence="2">The sequence shown here is derived from an EMBL/GenBank/DDBJ whole genome shotgun (WGS) entry which is preliminary data.</text>
</comment>
<keyword evidence="3" id="KW-1185">Reference proteome</keyword>
<proteinExistence type="predicted"/>
<dbReference type="Proteomes" id="UP000704176">
    <property type="component" value="Unassembled WGS sequence"/>
</dbReference>
<feature type="transmembrane region" description="Helical" evidence="1">
    <location>
        <begin position="96"/>
        <end position="114"/>
    </location>
</feature>
<sequence>MKQSPPDTYDWYDEDDALQPMAGVAGGALPGFLPSWQQLGWWTGGITFAALWVFESWSKTPSSIGREGIGRLAESVWGLLLALAICYGIYKFCVPRYPKLGHALCIISAIVLLLQHVA</sequence>
<evidence type="ECO:0000313" key="2">
    <source>
        <dbReference type="EMBL" id="MBZ6075273.1"/>
    </source>
</evidence>
<gene>
    <name evidence="2" type="ORF">K9B37_03035</name>
</gene>
<keyword evidence="1" id="KW-0812">Transmembrane</keyword>
<dbReference type="EMBL" id="JAIRBM010000002">
    <property type="protein sequence ID" value="MBZ6075273.1"/>
    <property type="molecule type" value="Genomic_DNA"/>
</dbReference>
<organism evidence="2 3">
    <name type="scientific">Microvirga puerhi</name>
    <dbReference type="NCBI Taxonomy" id="2876078"/>
    <lineage>
        <taxon>Bacteria</taxon>
        <taxon>Pseudomonadati</taxon>
        <taxon>Pseudomonadota</taxon>
        <taxon>Alphaproteobacteria</taxon>
        <taxon>Hyphomicrobiales</taxon>
        <taxon>Methylobacteriaceae</taxon>
        <taxon>Microvirga</taxon>
    </lineage>
</organism>
<name>A0ABS7VIC7_9HYPH</name>
<evidence type="ECO:0000256" key="1">
    <source>
        <dbReference type="SAM" id="Phobius"/>
    </source>
</evidence>
<accession>A0ABS7VIC7</accession>
<keyword evidence="1" id="KW-0472">Membrane</keyword>
<evidence type="ECO:0000313" key="3">
    <source>
        <dbReference type="Proteomes" id="UP000704176"/>
    </source>
</evidence>
<dbReference type="RefSeq" id="WP_224311329.1">
    <property type="nucleotide sequence ID" value="NZ_JAIRBM010000002.1"/>
</dbReference>